<evidence type="ECO:0000256" key="3">
    <source>
        <dbReference type="ARBA" id="ARBA00022771"/>
    </source>
</evidence>
<evidence type="ECO:0000313" key="10">
    <source>
        <dbReference type="RefSeq" id="XP_065645699.1"/>
    </source>
</evidence>
<reference evidence="9" key="1">
    <citation type="submission" date="2025-05" db="UniProtKB">
        <authorList>
            <consortium name="RefSeq"/>
        </authorList>
    </citation>
    <scope>NUCLEOTIDE SEQUENCE [LARGE SCALE GENOMIC DNA]</scope>
</reference>
<feature type="domain" description="THAP-type" evidence="8">
    <location>
        <begin position="1"/>
        <end position="109"/>
    </location>
</feature>
<dbReference type="InterPro" id="IPR006612">
    <property type="entry name" value="THAP_Znf"/>
</dbReference>
<keyword evidence="2" id="KW-0479">Metal-binding</keyword>
<keyword evidence="9" id="KW-1185">Reference proteome</keyword>
<organism evidence="9 10">
    <name type="scientific">Hydra vulgaris</name>
    <name type="common">Hydra</name>
    <name type="synonym">Hydra attenuata</name>
    <dbReference type="NCBI Taxonomy" id="6087"/>
    <lineage>
        <taxon>Eukaryota</taxon>
        <taxon>Metazoa</taxon>
        <taxon>Cnidaria</taxon>
        <taxon>Hydrozoa</taxon>
        <taxon>Hydroidolina</taxon>
        <taxon>Anthoathecata</taxon>
        <taxon>Aplanulata</taxon>
        <taxon>Hydridae</taxon>
        <taxon>Hydra</taxon>
    </lineage>
</organism>
<comment type="cofactor">
    <cofactor evidence="1">
        <name>a divalent metal cation</name>
        <dbReference type="ChEBI" id="CHEBI:60240"/>
    </cofactor>
</comment>
<accession>A0ABM4B9W9</accession>
<name>A0ABM4B9W9_HYDVU</name>
<evidence type="ECO:0000313" key="9">
    <source>
        <dbReference type="Proteomes" id="UP001652625"/>
    </source>
</evidence>
<reference evidence="10" key="2">
    <citation type="submission" date="2025-08" db="UniProtKB">
        <authorList>
            <consortium name="RefSeq"/>
        </authorList>
    </citation>
    <scope>IDENTIFICATION</scope>
</reference>
<sequence>MSTHCAVKGCSNGQYKLIKWNEAICEEHGVCRDDPKCSCEAPFRLHTFPTKKKELDRRNVWKLLINRENNKKVWSPGAKSRVCSQHFLNKSSIDYPTLNLGYDASQRIQRLVPIDSLSYSCKRKMPFKSIDFNKIENIYEIPEGVTLLPESNQNEPAQKKVNYDSEILHKLNVDTITVKNNGNIDSFLTENNKKLTNKKKLLNELSNKNKLLDELVNKNKLLLENNKILRRKLAKYESQKFYRKILDTDENVLFYTGIQNKEIFNAIHNIVFPVIRRKWNGSYTKSIINRKFKKFPNKLGAKTKLCTKDEMLLTLMKIRLALTEKDLSHRFNISVSLASRIFVTWVKGLASVLHHLIFIPDKGALNFTRPKRFDHIKDIHSIIDATELFIETPKNPDLQKLTWSEYKHHNTIKVLVSITPNSFINFVSSSYPGSISDKKLTIDSQFLDLVPQFSYVMADKGFNIQSECLTRNITLYIPPGKRGLYQMLPSEIKKTKQIANLRILVEQVIRQLKTFKILANELPIKLISSIDDIVLICSALCNLLPPIFAD</sequence>
<dbReference type="InterPro" id="IPR027806">
    <property type="entry name" value="HARBI1_dom"/>
</dbReference>
<proteinExistence type="predicted"/>
<keyword evidence="5 6" id="KW-0238">DNA-binding</keyword>
<evidence type="ECO:0000256" key="5">
    <source>
        <dbReference type="ARBA" id="ARBA00023125"/>
    </source>
</evidence>
<dbReference type="SMART" id="SM00980">
    <property type="entry name" value="THAP"/>
    <property type="match status" value="1"/>
</dbReference>
<keyword evidence="7" id="KW-0175">Coiled coil</keyword>
<feature type="coiled-coil region" evidence="7">
    <location>
        <begin position="188"/>
        <end position="239"/>
    </location>
</feature>
<dbReference type="PANTHER" id="PTHR23080">
    <property type="entry name" value="THAP DOMAIN PROTEIN"/>
    <property type="match status" value="1"/>
</dbReference>
<keyword evidence="3 6" id="KW-0863">Zinc-finger</keyword>
<protein>
    <submittedName>
        <fullName evidence="10">Uncharacterized protein LOC136076154</fullName>
    </submittedName>
</protein>
<dbReference type="Pfam" id="PF13359">
    <property type="entry name" value="DDE_Tnp_4"/>
    <property type="match status" value="1"/>
</dbReference>
<dbReference type="GeneID" id="136076154"/>
<dbReference type="PANTHER" id="PTHR23080:SF141">
    <property type="entry name" value="TRANSPOSASE HELIX-TURN-HELIX DOMAIN-CONTAINING PROTEIN"/>
    <property type="match status" value="1"/>
</dbReference>
<evidence type="ECO:0000256" key="2">
    <source>
        <dbReference type="ARBA" id="ARBA00022723"/>
    </source>
</evidence>
<dbReference type="Pfam" id="PF13613">
    <property type="entry name" value="HTH_Tnp_4"/>
    <property type="match status" value="1"/>
</dbReference>
<keyword evidence="4" id="KW-0862">Zinc</keyword>
<dbReference type="RefSeq" id="XP_065645699.1">
    <property type="nucleotide sequence ID" value="XM_065789627.1"/>
</dbReference>
<evidence type="ECO:0000256" key="6">
    <source>
        <dbReference type="PROSITE-ProRule" id="PRU00309"/>
    </source>
</evidence>
<evidence type="ECO:0000259" key="8">
    <source>
        <dbReference type="PROSITE" id="PS50950"/>
    </source>
</evidence>
<dbReference type="Proteomes" id="UP001652625">
    <property type="component" value="Chromosome 02"/>
</dbReference>
<evidence type="ECO:0000256" key="4">
    <source>
        <dbReference type="ARBA" id="ARBA00022833"/>
    </source>
</evidence>
<dbReference type="PROSITE" id="PS50950">
    <property type="entry name" value="ZF_THAP"/>
    <property type="match status" value="1"/>
</dbReference>
<evidence type="ECO:0000256" key="7">
    <source>
        <dbReference type="SAM" id="Coils"/>
    </source>
</evidence>
<evidence type="ECO:0000256" key="1">
    <source>
        <dbReference type="ARBA" id="ARBA00001968"/>
    </source>
</evidence>
<dbReference type="InterPro" id="IPR027805">
    <property type="entry name" value="Transposase_HTH_dom"/>
</dbReference>
<gene>
    <name evidence="10" type="primary">LOC136076154</name>
</gene>